<accession>A0A7T7XL06</accession>
<organism evidence="2 3">
    <name type="scientific">Breznakiella homolactica</name>
    <dbReference type="NCBI Taxonomy" id="2798577"/>
    <lineage>
        <taxon>Bacteria</taxon>
        <taxon>Pseudomonadati</taxon>
        <taxon>Spirochaetota</taxon>
        <taxon>Spirochaetia</taxon>
        <taxon>Spirochaetales</taxon>
        <taxon>Breznakiellaceae</taxon>
        <taxon>Breznakiella</taxon>
    </lineage>
</organism>
<evidence type="ECO:0000313" key="3">
    <source>
        <dbReference type="Proteomes" id="UP000595917"/>
    </source>
</evidence>
<name>A0A7T7XL06_9SPIR</name>
<keyword evidence="3" id="KW-1185">Reference proteome</keyword>
<dbReference type="AlphaFoldDB" id="A0A7T7XL06"/>
<reference evidence="2" key="1">
    <citation type="submission" date="2021-01" db="EMBL/GenBank/DDBJ databases">
        <title>Description of Breznakiella homolactica.</title>
        <authorList>
            <person name="Song Y."/>
            <person name="Brune A."/>
        </authorList>
    </citation>
    <scope>NUCLEOTIDE SEQUENCE</scope>
    <source>
        <strain evidence="2">RmG30</strain>
    </source>
</reference>
<evidence type="ECO:0000313" key="2">
    <source>
        <dbReference type="EMBL" id="QQO08355.1"/>
    </source>
</evidence>
<keyword evidence="1" id="KW-0812">Transmembrane</keyword>
<feature type="transmembrane region" description="Helical" evidence="1">
    <location>
        <begin position="15"/>
        <end position="33"/>
    </location>
</feature>
<feature type="transmembrane region" description="Helical" evidence="1">
    <location>
        <begin position="252"/>
        <end position="277"/>
    </location>
</feature>
<sequence length="283" mass="32364">MKNIIKYQLKSRRQAMLLTIGIITVLHAVVWILEGIEILKGGHELTSSLVFWIALCSGIMFIIMVIQFIFCSSGHVSDLLYKDTSYLMLTIPRRGWQVLGGRFVAGLLEYLIYAASIIVLSAIHGIIGLILVSATPALFWKFLGYMVRELFILNFDTVLWVAFILVFMFIVTGIIINFVSVLSRSIVRRKSASVAIATVGFFFIIHWTFRLGVFISRHLGWYGRLFFKMGEHFNPPIDPSERIINFPIVKEFFIPVAPFILYLIIAALLFWASSWLFEKKVEV</sequence>
<dbReference type="RefSeq" id="WP_215625661.1">
    <property type="nucleotide sequence ID" value="NZ_CP067089.2"/>
</dbReference>
<protein>
    <submittedName>
        <fullName evidence="2">Uncharacterized protein</fullName>
    </submittedName>
</protein>
<feature type="transmembrane region" description="Helical" evidence="1">
    <location>
        <begin position="110"/>
        <end position="139"/>
    </location>
</feature>
<keyword evidence="1" id="KW-0472">Membrane</keyword>
<feature type="transmembrane region" description="Helical" evidence="1">
    <location>
        <begin position="194"/>
        <end position="215"/>
    </location>
</feature>
<dbReference type="Proteomes" id="UP000595917">
    <property type="component" value="Chromosome"/>
</dbReference>
<dbReference type="KEGG" id="bhc:JFL75_15660"/>
<gene>
    <name evidence="2" type="ORF">JFL75_15660</name>
</gene>
<dbReference type="EMBL" id="CP067089">
    <property type="protein sequence ID" value="QQO08355.1"/>
    <property type="molecule type" value="Genomic_DNA"/>
</dbReference>
<keyword evidence="1" id="KW-1133">Transmembrane helix</keyword>
<feature type="transmembrane region" description="Helical" evidence="1">
    <location>
        <begin position="49"/>
        <end position="70"/>
    </location>
</feature>
<proteinExistence type="predicted"/>
<feature type="transmembrane region" description="Helical" evidence="1">
    <location>
        <begin position="159"/>
        <end position="182"/>
    </location>
</feature>
<evidence type="ECO:0000256" key="1">
    <source>
        <dbReference type="SAM" id="Phobius"/>
    </source>
</evidence>